<evidence type="ECO:0000256" key="5">
    <source>
        <dbReference type="ARBA" id="ARBA00037982"/>
    </source>
</evidence>
<evidence type="ECO:0000256" key="1">
    <source>
        <dbReference type="ARBA" id="ARBA00022679"/>
    </source>
</evidence>
<dbReference type="InterPro" id="IPR050339">
    <property type="entry name" value="CC_SR_Kinase"/>
</dbReference>
<dbReference type="InterPro" id="IPR008271">
    <property type="entry name" value="Ser/Thr_kinase_AS"/>
</dbReference>
<dbReference type="InterPro" id="IPR011009">
    <property type="entry name" value="Kinase-like_dom_sf"/>
</dbReference>
<feature type="domain" description="Protein kinase" evidence="9">
    <location>
        <begin position="46"/>
        <end position="409"/>
    </location>
</feature>
<keyword evidence="3 10" id="KW-0418">Kinase</keyword>
<organism evidence="10 11">
    <name type="scientific">Chrysochromulina tobinii</name>
    <dbReference type="NCBI Taxonomy" id="1460289"/>
    <lineage>
        <taxon>Eukaryota</taxon>
        <taxon>Haptista</taxon>
        <taxon>Haptophyta</taxon>
        <taxon>Prymnesiophyceae</taxon>
        <taxon>Prymnesiales</taxon>
        <taxon>Chrysochromulinaceae</taxon>
        <taxon>Chrysochromulina</taxon>
    </lineage>
</organism>
<dbReference type="Gene3D" id="1.10.510.10">
    <property type="entry name" value="Transferase(Phosphotransferase) domain 1"/>
    <property type="match status" value="1"/>
</dbReference>
<protein>
    <submittedName>
        <fullName evidence="10">Putative serine threonine-protein kinase gcn2-like protein</fullName>
    </submittedName>
</protein>
<feature type="region of interest" description="Disordered" evidence="8">
    <location>
        <begin position="457"/>
        <end position="476"/>
    </location>
</feature>
<dbReference type="InterPro" id="IPR000719">
    <property type="entry name" value="Prot_kinase_dom"/>
</dbReference>
<dbReference type="Gene3D" id="3.30.200.20">
    <property type="entry name" value="Phosphorylase Kinase, domain 1"/>
    <property type="match status" value="1"/>
</dbReference>
<accession>A0A0M0K8Z4</accession>
<dbReference type="PANTHER" id="PTHR11042">
    <property type="entry name" value="EUKARYOTIC TRANSLATION INITIATION FACTOR 2-ALPHA KINASE EIF2-ALPHA KINASE -RELATED"/>
    <property type="match status" value="1"/>
</dbReference>
<dbReference type="PROSITE" id="PS00107">
    <property type="entry name" value="PROTEIN_KINASE_ATP"/>
    <property type="match status" value="1"/>
</dbReference>
<name>A0A0M0K8Z4_9EUKA</name>
<evidence type="ECO:0000256" key="3">
    <source>
        <dbReference type="ARBA" id="ARBA00022777"/>
    </source>
</evidence>
<dbReference type="Pfam" id="PF00069">
    <property type="entry name" value="Pkinase"/>
    <property type="match status" value="2"/>
</dbReference>
<dbReference type="OrthoDB" id="341578at2759"/>
<feature type="binding site" evidence="6">
    <location>
        <position position="75"/>
    </location>
    <ligand>
        <name>ATP</name>
        <dbReference type="ChEBI" id="CHEBI:30616"/>
    </ligand>
</feature>
<dbReference type="EMBL" id="JWZX01000999">
    <property type="protein sequence ID" value="KOO35052.1"/>
    <property type="molecule type" value="Genomic_DNA"/>
</dbReference>
<evidence type="ECO:0000256" key="4">
    <source>
        <dbReference type="ARBA" id="ARBA00022840"/>
    </source>
</evidence>
<reference evidence="11" key="1">
    <citation type="journal article" date="2015" name="PLoS Genet.">
        <title>Genome Sequence and Transcriptome Analyses of Chrysochromulina tobin: Metabolic Tools for Enhanced Algal Fitness in the Prominent Order Prymnesiales (Haptophyceae).</title>
        <authorList>
            <person name="Hovde B.T."/>
            <person name="Deodato C.R."/>
            <person name="Hunsperger H.M."/>
            <person name="Ryken S.A."/>
            <person name="Yost W."/>
            <person name="Jha R.K."/>
            <person name="Patterson J."/>
            <person name="Monnat R.J. Jr."/>
            <person name="Barlow S.B."/>
            <person name="Starkenburg S.R."/>
            <person name="Cattolico R.A."/>
        </authorList>
    </citation>
    <scope>NUCLEOTIDE SEQUENCE</scope>
    <source>
        <strain evidence="11">CCMP291</strain>
    </source>
</reference>
<evidence type="ECO:0000259" key="9">
    <source>
        <dbReference type="PROSITE" id="PS50011"/>
    </source>
</evidence>
<dbReference type="SUPFAM" id="SSF56112">
    <property type="entry name" value="Protein kinase-like (PK-like)"/>
    <property type="match status" value="1"/>
</dbReference>
<keyword evidence="7" id="KW-0723">Serine/threonine-protein kinase</keyword>
<dbReference type="Proteomes" id="UP000037460">
    <property type="component" value="Unassembled WGS sequence"/>
</dbReference>
<keyword evidence="2 6" id="KW-0547">Nucleotide-binding</keyword>
<proteinExistence type="inferred from homology"/>
<evidence type="ECO:0000313" key="10">
    <source>
        <dbReference type="EMBL" id="KOO35052.1"/>
    </source>
</evidence>
<dbReference type="PROSITE" id="PS00108">
    <property type="entry name" value="PROTEIN_KINASE_ST"/>
    <property type="match status" value="1"/>
</dbReference>
<evidence type="ECO:0000256" key="7">
    <source>
        <dbReference type="RuleBase" id="RU000304"/>
    </source>
</evidence>
<evidence type="ECO:0000256" key="2">
    <source>
        <dbReference type="ARBA" id="ARBA00022741"/>
    </source>
</evidence>
<dbReference type="PROSITE" id="PS50011">
    <property type="entry name" value="PROTEIN_KINASE_DOM"/>
    <property type="match status" value="1"/>
</dbReference>
<dbReference type="GO" id="GO:0005737">
    <property type="term" value="C:cytoplasm"/>
    <property type="evidence" value="ECO:0007669"/>
    <property type="project" value="TreeGrafter"/>
</dbReference>
<dbReference type="AlphaFoldDB" id="A0A0M0K8Z4"/>
<gene>
    <name evidence="10" type="ORF">Ctob_007749</name>
</gene>
<dbReference type="GO" id="GO:0005524">
    <property type="term" value="F:ATP binding"/>
    <property type="evidence" value="ECO:0007669"/>
    <property type="project" value="UniProtKB-UniRule"/>
</dbReference>
<evidence type="ECO:0000313" key="11">
    <source>
        <dbReference type="Proteomes" id="UP000037460"/>
    </source>
</evidence>
<comment type="caution">
    <text evidence="10">The sequence shown here is derived from an EMBL/GenBank/DDBJ whole genome shotgun (WGS) entry which is preliminary data.</text>
</comment>
<keyword evidence="1" id="KW-0808">Transferase</keyword>
<dbReference type="GO" id="GO:0004674">
    <property type="term" value="F:protein serine/threonine kinase activity"/>
    <property type="evidence" value="ECO:0007669"/>
    <property type="project" value="UniProtKB-KW"/>
</dbReference>
<keyword evidence="11" id="KW-1185">Reference proteome</keyword>
<sequence length="476" mass="51690">MASPPSPSTPRRESSLDPSLLTRASTGGMSWVRHDSIDRARHRTDFEILAVLGSGAFGTTHRVRNRVDSREYALKSVKLSSTVDSEKRNKVLREVELLSRLNSDNVVRYYSAWVEKGDASARLTDVESLSTSEPSASVSVSAAAACEDPVCNLCSSTYKDWEVGFEQWGLLDAVLQPLSLCSQCYMSSLPPGEDHSSITVREKTVLHDYLFILMELCDSTLRDEVQKHDGEAAPIWSLFAQCVQGLAHIHSKGVIHRDVKPTNIFCQAGVAKIGDLGLATYVPSAVQPVALSGGAADDPLALSVGDTQMKLTDVGTFLYTSPEVATEVYDEKCDVFSLGVVLVEMFFKFGTAMERAKVLGRLRLDGSLPAAWVEAYPVQARLAARMVAHDPTARPSCGEILGELLEEGLWVRPTPAAVESIVGHLQKEVAGLKVRLQTRDAEVAALRSLLDASGITHDHIPTDTHTVGREDGSSDE</sequence>
<keyword evidence="4 6" id="KW-0067">ATP-binding</keyword>
<feature type="region of interest" description="Disordered" evidence="8">
    <location>
        <begin position="1"/>
        <end position="20"/>
    </location>
</feature>
<dbReference type="InterPro" id="IPR017441">
    <property type="entry name" value="Protein_kinase_ATP_BS"/>
</dbReference>
<evidence type="ECO:0000256" key="8">
    <source>
        <dbReference type="SAM" id="MobiDB-lite"/>
    </source>
</evidence>
<evidence type="ECO:0000256" key="6">
    <source>
        <dbReference type="PROSITE-ProRule" id="PRU10141"/>
    </source>
</evidence>
<comment type="similarity">
    <text evidence="5">Belongs to the protein kinase superfamily. Ser/Thr protein kinase family. GCN2 subfamily.</text>
</comment>
<dbReference type="GO" id="GO:0005634">
    <property type="term" value="C:nucleus"/>
    <property type="evidence" value="ECO:0007669"/>
    <property type="project" value="TreeGrafter"/>
</dbReference>
<dbReference type="SMART" id="SM00220">
    <property type="entry name" value="S_TKc"/>
    <property type="match status" value="1"/>
</dbReference>